<dbReference type="Pfam" id="PF00993">
    <property type="entry name" value="MHC_II_alpha"/>
    <property type="match status" value="1"/>
</dbReference>
<dbReference type="SMR" id="A0A6J2V8D3"/>
<dbReference type="PANTHER" id="PTHR19944:SF86">
    <property type="entry name" value="HLA CLASS II HISTOCOMPATIBILITY ANTIGEN, DR ALPHA CHAIN"/>
    <property type="match status" value="1"/>
</dbReference>
<feature type="domain" description="Ig-like" evidence="6">
    <location>
        <begin position="106"/>
        <end position="195"/>
    </location>
</feature>
<accession>A0A6J2V8D3</accession>
<evidence type="ECO:0000256" key="3">
    <source>
        <dbReference type="ARBA" id="ARBA00023319"/>
    </source>
</evidence>
<dbReference type="InterPro" id="IPR036179">
    <property type="entry name" value="Ig-like_dom_sf"/>
</dbReference>
<dbReference type="SMART" id="SM00407">
    <property type="entry name" value="IGc1"/>
    <property type="match status" value="1"/>
</dbReference>
<keyword evidence="3" id="KW-0393">Immunoglobulin domain</keyword>
<evidence type="ECO:0000256" key="2">
    <source>
        <dbReference type="ARBA" id="ARBA00023180"/>
    </source>
</evidence>
<dbReference type="PROSITE" id="PS50835">
    <property type="entry name" value="IG_LIKE"/>
    <property type="match status" value="1"/>
</dbReference>
<dbReference type="InterPro" id="IPR011162">
    <property type="entry name" value="MHC_I/II-like_Ag-recog"/>
</dbReference>
<evidence type="ECO:0000256" key="4">
    <source>
        <dbReference type="SAM" id="Phobius"/>
    </source>
</evidence>
<feature type="signal peptide" evidence="5">
    <location>
        <begin position="1"/>
        <end position="19"/>
    </location>
</feature>
<dbReference type="InterPro" id="IPR003006">
    <property type="entry name" value="Ig/MHC_CS"/>
</dbReference>
<dbReference type="InterPro" id="IPR003597">
    <property type="entry name" value="Ig_C1-set"/>
</dbReference>
<evidence type="ECO:0000256" key="1">
    <source>
        <dbReference type="ARBA" id="ARBA00007394"/>
    </source>
</evidence>
<dbReference type="Gene3D" id="2.60.40.10">
    <property type="entry name" value="Immunoglobulins"/>
    <property type="match status" value="1"/>
</dbReference>
<dbReference type="PROSITE" id="PS00290">
    <property type="entry name" value="IG_MHC"/>
    <property type="match status" value="1"/>
</dbReference>
<dbReference type="InterPro" id="IPR013783">
    <property type="entry name" value="Ig-like_fold"/>
</dbReference>
<dbReference type="GO" id="GO:0019882">
    <property type="term" value="P:antigen processing and presentation"/>
    <property type="evidence" value="ECO:0007669"/>
    <property type="project" value="InterPro"/>
</dbReference>
<dbReference type="GeneID" id="115810237"/>
<dbReference type="PANTHER" id="PTHR19944">
    <property type="entry name" value="MHC CLASS II-RELATED"/>
    <property type="match status" value="1"/>
</dbReference>
<dbReference type="SUPFAM" id="SSF54452">
    <property type="entry name" value="MHC antigen-recognition domain"/>
    <property type="match status" value="1"/>
</dbReference>
<evidence type="ECO:0000313" key="7">
    <source>
        <dbReference type="Proteomes" id="UP000504632"/>
    </source>
</evidence>
<dbReference type="GO" id="GO:0042613">
    <property type="term" value="C:MHC class II protein complex"/>
    <property type="evidence" value="ECO:0007669"/>
    <property type="project" value="InterPro"/>
</dbReference>
<dbReference type="InterPro" id="IPR050160">
    <property type="entry name" value="MHC/Immunoglobulin"/>
</dbReference>
<dbReference type="AlphaFoldDB" id="A0A6J2V8D3"/>
<gene>
    <name evidence="8" type="primary">LOC115810237</name>
</gene>
<feature type="chain" id="PRO_5026906688" evidence="5">
    <location>
        <begin position="20"/>
        <end position="240"/>
    </location>
</feature>
<reference evidence="8" key="1">
    <citation type="submission" date="2025-08" db="UniProtKB">
        <authorList>
            <consortium name="RefSeq"/>
        </authorList>
    </citation>
    <scope>IDENTIFICATION</scope>
</reference>
<evidence type="ECO:0000259" key="6">
    <source>
        <dbReference type="PROSITE" id="PS50835"/>
    </source>
</evidence>
<dbReference type="InterPro" id="IPR001003">
    <property type="entry name" value="MHC_II_a_N"/>
</dbReference>
<dbReference type="InParanoid" id="A0A6J2V8D3"/>
<dbReference type="Proteomes" id="UP000504632">
    <property type="component" value="Chromosome 1"/>
</dbReference>
<name>A0A6J2V8D3_CHACN</name>
<comment type="similarity">
    <text evidence="1">Belongs to the MHC class II family.</text>
</comment>
<keyword evidence="4" id="KW-1133">Transmembrane helix</keyword>
<proteinExistence type="inferred from homology"/>
<dbReference type="SMART" id="SM00920">
    <property type="entry name" value="MHC_II_alpha"/>
    <property type="match status" value="1"/>
</dbReference>
<keyword evidence="4" id="KW-0812">Transmembrane</keyword>
<dbReference type="Pfam" id="PF07654">
    <property type="entry name" value="C1-set"/>
    <property type="match status" value="1"/>
</dbReference>
<sequence>MRVCVYILAILAAVPYTRAQVKHVDMNIYGCSDTVPGQDSFALDGEGTGHSDFALKQFVMTLPEFADPFTYGDDAFYTAVQRQFNCLDLVREEIKGNNHSKEVLEPPVSSIYTRKYVKLGVDNQLICHVTGFFPPLLRLRWAKNDVYVSKGVTLGQFQPNNNGTFTLFSSLNFTPKPGDYYTCTVDHATLKQPLIKEWSADKWITPRSIFPIVLCAVGAAVGLLGIAIGILFFIKGSQCN</sequence>
<dbReference type="GO" id="GO:0006955">
    <property type="term" value="P:immune response"/>
    <property type="evidence" value="ECO:0007669"/>
    <property type="project" value="InterPro"/>
</dbReference>
<evidence type="ECO:0000313" key="8">
    <source>
        <dbReference type="RefSeq" id="XP_030628028.1"/>
    </source>
</evidence>
<dbReference type="OrthoDB" id="8925804at2759"/>
<protein>
    <submittedName>
        <fullName evidence="8">RLA class II histocompatibility antigen, DP alpha-1 chain</fullName>
    </submittedName>
</protein>
<organism evidence="7 8">
    <name type="scientific">Chanos chanos</name>
    <name type="common">Milkfish</name>
    <name type="synonym">Mugil chanos</name>
    <dbReference type="NCBI Taxonomy" id="29144"/>
    <lineage>
        <taxon>Eukaryota</taxon>
        <taxon>Metazoa</taxon>
        <taxon>Chordata</taxon>
        <taxon>Craniata</taxon>
        <taxon>Vertebrata</taxon>
        <taxon>Euteleostomi</taxon>
        <taxon>Actinopterygii</taxon>
        <taxon>Neopterygii</taxon>
        <taxon>Teleostei</taxon>
        <taxon>Ostariophysi</taxon>
        <taxon>Gonorynchiformes</taxon>
        <taxon>Chanidae</taxon>
        <taxon>Chanos</taxon>
    </lineage>
</organism>
<keyword evidence="4" id="KW-0472">Membrane</keyword>
<evidence type="ECO:0000256" key="5">
    <source>
        <dbReference type="SAM" id="SignalP"/>
    </source>
</evidence>
<keyword evidence="2" id="KW-0325">Glycoprotein</keyword>
<dbReference type="RefSeq" id="XP_030628028.1">
    <property type="nucleotide sequence ID" value="XM_030772168.1"/>
</dbReference>
<dbReference type="SUPFAM" id="SSF48726">
    <property type="entry name" value="Immunoglobulin"/>
    <property type="match status" value="1"/>
</dbReference>
<dbReference type="InterPro" id="IPR007110">
    <property type="entry name" value="Ig-like_dom"/>
</dbReference>
<keyword evidence="5" id="KW-0732">Signal</keyword>
<keyword evidence="7" id="KW-1185">Reference proteome</keyword>
<feature type="transmembrane region" description="Helical" evidence="4">
    <location>
        <begin position="209"/>
        <end position="234"/>
    </location>
</feature>